<sequence>MAEKKPVKMSDADLKFFEEMLLEKRRELVTAQSDSEKANVFLDQKNQSGDGGDSEGADSATDINSLETNLSLAAREGKYLVYLEEALKRIKNGTFGVCKICGQLIPKARLMAVPTATKCVNCKEETKKKEILDNRMEMAKMFAEAQRKEMLRKAAGR</sequence>
<gene>
    <name evidence="7" type="ORF">SAMN05661053_1830</name>
</gene>
<evidence type="ECO:0000259" key="6">
    <source>
        <dbReference type="Pfam" id="PF01258"/>
    </source>
</evidence>
<evidence type="ECO:0000256" key="4">
    <source>
        <dbReference type="PROSITE-ProRule" id="PRU00510"/>
    </source>
</evidence>
<keyword evidence="2" id="KW-0863">Zinc-finger</keyword>
<dbReference type="SUPFAM" id="SSF57716">
    <property type="entry name" value="Glucocorticoid receptor-like (DNA-binding domain)"/>
    <property type="match status" value="1"/>
</dbReference>
<evidence type="ECO:0000256" key="2">
    <source>
        <dbReference type="ARBA" id="ARBA00022771"/>
    </source>
</evidence>
<dbReference type="InterPro" id="IPR037187">
    <property type="entry name" value="DnaK_N"/>
</dbReference>
<reference evidence="7 8" key="1">
    <citation type="submission" date="2017-08" db="EMBL/GenBank/DDBJ databases">
        <authorList>
            <person name="de Groot N.N."/>
        </authorList>
    </citation>
    <scope>NUCLEOTIDE SEQUENCE [LARGE SCALE GENOMIC DNA]</scope>
    <source>
        <strain evidence="7 8">HM2</strain>
    </source>
</reference>
<dbReference type="Pfam" id="PF01258">
    <property type="entry name" value="zf-dskA_traR"/>
    <property type="match status" value="1"/>
</dbReference>
<dbReference type="InterPro" id="IPR000962">
    <property type="entry name" value="Znf_DskA_TraR"/>
</dbReference>
<evidence type="ECO:0000256" key="3">
    <source>
        <dbReference type="ARBA" id="ARBA00022833"/>
    </source>
</evidence>
<dbReference type="RefSeq" id="WP_014545954.1">
    <property type="nucleotide sequence ID" value="NZ_UHJL01000002.1"/>
</dbReference>
<dbReference type="PANTHER" id="PTHR33823:SF2">
    <property type="entry name" value="RNA POLYMERASE-BINDING TRANSCRIPTION FACTOR DKSA"/>
    <property type="match status" value="1"/>
</dbReference>
<dbReference type="GO" id="GO:0008270">
    <property type="term" value="F:zinc ion binding"/>
    <property type="evidence" value="ECO:0007669"/>
    <property type="project" value="UniProtKB-KW"/>
</dbReference>
<feature type="region of interest" description="Disordered" evidence="5">
    <location>
        <begin position="39"/>
        <end position="62"/>
    </location>
</feature>
<dbReference type="OMA" id="IEAKNMQ"/>
<evidence type="ECO:0000313" key="7">
    <source>
        <dbReference type="EMBL" id="SUQ24429.1"/>
    </source>
</evidence>
<dbReference type="EMBL" id="UHJL01000002">
    <property type="protein sequence ID" value="SUQ24429.1"/>
    <property type="molecule type" value="Genomic_DNA"/>
</dbReference>
<dbReference type="PROSITE" id="PS51128">
    <property type="entry name" value="ZF_DKSA_2"/>
    <property type="match status" value="1"/>
</dbReference>
<evidence type="ECO:0000256" key="1">
    <source>
        <dbReference type="ARBA" id="ARBA00022723"/>
    </source>
</evidence>
<feature type="domain" description="Zinc finger DksA/TraR C4-type" evidence="6">
    <location>
        <begin position="93"/>
        <end position="125"/>
    </location>
</feature>
<keyword evidence="3" id="KW-0862">Zinc</keyword>
<accession>A0A380S5E0</accession>
<dbReference type="SUPFAM" id="SSF109635">
    <property type="entry name" value="DnaK suppressor protein DksA, alpha-hairpin domain"/>
    <property type="match status" value="1"/>
</dbReference>
<evidence type="ECO:0000256" key="5">
    <source>
        <dbReference type="SAM" id="MobiDB-lite"/>
    </source>
</evidence>
<proteinExistence type="predicted"/>
<organism evidence="7 8">
    <name type="scientific">Fibrobacter succinogenes</name>
    <name type="common">Bacteroides succinogenes</name>
    <dbReference type="NCBI Taxonomy" id="833"/>
    <lineage>
        <taxon>Bacteria</taxon>
        <taxon>Pseudomonadati</taxon>
        <taxon>Fibrobacterota</taxon>
        <taxon>Fibrobacteria</taxon>
        <taxon>Fibrobacterales</taxon>
        <taxon>Fibrobacteraceae</taxon>
        <taxon>Fibrobacter</taxon>
    </lineage>
</organism>
<dbReference type="Gene3D" id="1.20.120.910">
    <property type="entry name" value="DksA, coiled-coil domain"/>
    <property type="match status" value="1"/>
</dbReference>
<evidence type="ECO:0000313" key="8">
    <source>
        <dbReference type="Proteomes" id="UP000255423"/>
    </source>
</evidence>
<dbReference type="AlphaFoldDB" id="A0A380S5E0"/>
<dbReference type="Proteomes" id="UP000255423">
    <property type="component" value="Unassembled WGS sequence"/>
</dbReference>
<dbReference type="PANTHER" id="PTHR33823">
    <property type="entry name" value="RNA POLYMERASE-BINDING TRANSCRIPTION FACTOR DKSA-RELATED"/>
    <property type="match status" value="1"/>
</dbReference>
<feature type="zinc finger region" description="dksA C4-type" evidence="4">
    <location>
        <begin position="98"/>
        <end position="122"/>
    </location>
</feature>
<keyword evidence="1" id="KW-0479">Metal-binding</keyword>
<name>A0A380S5E0_FIBSU</name>
<protein>
    <submittedName>
        <fullName evidence="7">Transcriptional regulator, TraR/DksA family</fullName>
    </submittedName>
</protein>